<name>A0A8B5S466_ACIBZ</name>
<sequence length="149" mass="17143">MILRICIALVFFITINVKAKENLLTGEEISKKYKVVQSLNIPANYDNGMVLTMYAHIYKINVTQCVIVSRLDNESNFGGYESIVYFKKGIMLRSSQQEFASIFLDDDAKIKSDQIKYGNYLNGKEVQIGLKEDFIEYRKKFNKKTLAVC</sequence>
<dbReference type="Proteomes" id="UP000644140">
    <property type="component" value="Chromosome"/>
</dbReference>
<gene>
    <name evidence="1" type="ORF">I9054_009920</name>
</gene>
<proteinExistence type="predicted"/>
<reference evidence="1" key="1">
    <citation type="submission" date="2022-02" db="EMBL/GenBank/DDBJ databases">
        <title>Characterization of Tn125 harboring carbapenem-resistant Acinetobacter bereziniae clinical isolates.</title>
        <authorList>
            <person name="Wong N.-K."/>
            <person name="Pan Q."/>
        </authorList>
    </citation>
    <scope>NUCLEOTIDE SEQUENCE</scope>
    <source>
        <strain evidence="1">GD03393</strain>
    </source>
</reference>
<evidence type="ECO:0000313" key="2">
    <source>
        <dbReference type="Proteomes" id="UP000644140"/>
    </source>
</evidence>
<evidence type="ECO:0000313" key="1">
    <source>
        <dbReference type="EMBL" id="UUN99733.1"/>
    </source>
</evidence>
<protein>
    <submittedName>
        <fullName evidence="1">Uncharacterized protein</fullName>
    </submittedName>
</protein>
<dbReference type="EMBL" id="CP092085">
    <property type="protein sequence ID" value="UUN99733.1"/>
    <property type="molecule type" value="Genomic_DNA"/>
</dbReference>
<dbReference type="RefSeq" id="WP_035300006.1">
    <property type="nucleotide sequence ID" value="NZ_BKMM01000076.1"/>
</dbReference>
<dbReference type="AlphaFoldDB" id="A0A8B5S466"/>
<organism evidence="1 2">
    <name type="scientific">Acinetobacter bereziniae</name>
    <name type="common">Acinetobacter genomosp. 10</name>
    <dbReference type="NCBI Taxonomy" id="106648"/>
    <lineage>
        <taxon>Bacteria</taxon>
        <taxon>Pseudomonadati</taxon>
        <taxon>Pseudomonadota</taxon>
        <taxon>Gammaproteobacteria</taxon>
        <taxon>Moraxellales</taxon>
        <taxon>Moraxellaceae</taxon>
        <taxon>Acinetobacter</taxon>
    </lineage>
</organism>
<accession>A0A8B5S466</accession>